<keyword evidence="2" id="KW-1185">Reference proteome</keyword>
<dbReference type="AlphaFoldDB" id="A0AAV7NU15"/>
<accession>A0AAV7NU15</accession>
<gene>
    <name evidence="1" type="ORF">NDU88_007587</name>
</gene>
<organism evidence="1 2">
    <name type="scientific">Pleurodeles waltl</name>
    <name type="common">Iberian ribbed newt</name>
    <dbReference type="NCBI Taxonomy" id="8319"/>
    <lineage>
        <taxon>Eukaryota</taxon>
        <taxon>Metazoa</taxon>
        <taxon>Chordata</taxon>
        <taxon>Craniata</taxon>
        <taxon>Vertebrata</taxon>
        <taxon>Euteleostomi</taxon>
        <taxon>Amphibia</taxon>
        <taxon>Batrachia</taxon>
        <taxon>Caudata</taxon>
        <taxon>Salamandroidea</taxon>
        <taxon>Salamandridae</taxon>
        <taxon>Pleurodelinae</taxon>
        <taxon>Pleurodeles</taxon>
    </lineage>
</organism>
<sequence length="83" mass="8311">MSVPEVVSQVACPGSRKSPADSDGCTLGMGLMSGRVASAVHVAVLMVVQVAVSATEMLPVLAVVQVTVVVDGDTIPSLTASDD</sequence>
<evidence type="ECO:0000313" key="1">
    <source>
        <dbReference type="EMBL" id="KAJ1119401.1"/>
    </source>
</evidence>
<comment type="caution">
    <text evidence="1">The sequence shown here is derived from an EMBL/GenBank/DDBJ whole genome shotgun (WGS) entry which is preliminary data.</text>
</comment>
<evidence type="ECO:0000313" key="2">
    <source>
        <dbReference type="Proteomes" id="UP001066276"/>
    </source>
</evidence>
<proteinExistence type="predicted"/>
<name>A0AAV7NU15_PLEWA</name>
<reference evidence="1" key="1">
    <citation type="journal article" date="2022" name="bioRxiv">
        <title>Sequencing and chromosome-scale assembly of the giantPleurodeles waltlgenome.</title>
        <authorList>
            <person name="Brown T."/>
            <person name="Elewa A."/>
            <person name="Iarovenko S."/>
            <person name="Subramanian E."/>
            <person name="Araus A.J."/>
            <person name="Petzold A."/>
            <person name="Susuki M."/>
            <person name="Suzuki K.-i.T."/>
            <person name="Hayashi T."/>
            <person name="Toyoda A."/>
            <person name="Oliveira C."/>
            <person name="Osipova E."/>
            <person name="Leigh N.D."/>
            <person name="Simon A."/>
            <person name="Yun M.H."/>
        </authorList>
    </citation>
    <scope>NUCLEOTIDE SEQUENCE</scope>
    <source>
        <strain evidence="1">20211129_DDA</strain>
        <tissue evidence="1">Liver</tissue>
    </source>
</reference>
<protein>
    <submittedName>
        <fullName evidence="1">Uncharacterized protein</fullName>
    </submittedName>
</protein>
<dbReference type="Proteomes" id="UP001066276">
    <property type="component" value="Chromosome 8"/>
</dbReference>
<dbReference type="EMBL" id="JANPWB010000012">
    <property type="protein sequence ID" value="KAJ1119401.1"/>
    <property type="molecule type" value="Genomic_DNA"/>
</dbReference>